<evidence type="ECO:0000256" key="5">
    <source>
        <dbReference type="PIRSR" id="PIRSR606710-1"/>
    </source>
</evidence>
<evidence type="ECO:0000256" key="3">
    <source>
        <dbReference type="ARBA" id="ARBA00022801"/>
    </source>
</evidence>
<evidence type="ECO:0000259" key="7">
    <source>
        <dbReference type="Pfam" id="PF14200"/>
    </source>
</evidence>
<dbReference type="CDD" id="cd00161">
    <property type="entry name" value="beta-trefoil_Ricin-like"/>
    <property type="match status" value="2"/>
</dbReference>
<dbReference type="SUPFAM" id="SSF50370">
    <property type="entry name" value="Ricin B-like lectins"/>
    <property type="match status" value="2"/>
</dbReference>
<dbReference type="GO" id="GO:0004553">
    <property type="term" value="F:hydrolase activity, hydrolyzing O-glycosyl compounds"/>
    <property type="evidence" value="ECO:0007669"/>
    <property type="project" value="InterPro"/>
</dbReference>
<dbReference type="SUPFAM" id="SSF75005">
    <property type="entry name" value="Arabinanase/levansucrase/invertase"/>
    <property type="match status" value="1"/>
</dbReference>
<dbReference type="Pfam" id="PF14200">
    <property type="entry name" value="RicinB_lectin_2"/>
    <property type="match status" value="3"/>
</dbReference>
<dbReference type="CDD" id="cd08998">
    <property type="entry name" value="GH43_Arb43a-like"/>
    <property type="match status" value="1"/>
</dbReference>
<dbReference type="AlphaFoldDB" id="A0A8J3BVK5"/>
<protein>
    <recommendedName>
        <fullName evidence="7">Ricin B lectin domain-containing protein</fullName>
    </recommendedName>
</protein>
<feature type="active site" description="Proton acceptor" evidence="5">
    <location>
        <position position="76"/>
    </location>
</feature>
<organism evidence="8 9">
    <name type="scientific">Mangrovihabitans endophyticus</name>
    <dbReference type="NCBI Taxonomy" id="1751298"/>
    <lineage>
        <taxon>Bacteria</taxon>
        <taxon>Bacillati</taxon>
        <taxon>Actinomycetota</taxon>
        <taxon>Actinomycetes</taxon>
        <taxon>Micromonosporales</taxon>
        <taxon>Micromonosporaceae</taxon>
        <taxon>Mangrovihabitans</taxon>
    </lineage>
</organism>
<feature type="site" description="Important for catalytic activity, responsible for pKa modulation of the active site Glu and correct orientation of both the proton donor and substrate" evidence="6">
    <location>
        <position position="200"/>
    </location>
</feature>
<proteinExistence type="inferred from homology"/>
<dbReference type="InterPro" id="IPR006710">
    <property type="entry name" value="Glyco_hydro_43"/>
</dbReference>
<name>A0A8J3BVK5_9ACTN</name>
<reference evidence="8" key="2">
    <citation type="submission" date="2020-09" db="EMBL/GenBank/DDBJ databases">
        <authorList>
            <person name="Sun Q."/>
            <person name="Zhou Y."/>
        </authorList>
    </citation>
    <scope>NUCLEOTIDE SEQUENCE</scope>
    <source>
        <strain evidence="8">CGMCC 4.7299</strain>
    </source>
</reference>
<dbReference type="InterPro" id="IPR000772">
    <property type="entry name" value="Ricin_B_lectin"/>
</dbReference>
<dbReference type="InterPro" id="IPR023296">
    <property type="entry name" value="Glyco_hydro_beta-prop_sf"/>
</dbReference>
<comment type="pathway">
    <text evidence="1">Glycan metabolism; L-arabinan degradation.</text>
</comment>
<feature type="domain" description="Ricin B lectin" evidence="7">
    <location>
        <begin position="375"/>
        <end position="451"/>
    </location>
</feature>
<evidence type="ECO:0000256" key="2">
    <source>
        <dbReference type="ARBA" id="ARBA00009865"/>
    </source>
</evidence>
<feature type="active site" description="Proton donor" evidence="5">
    <location>
        <position position="253"/>
    </location>
</feature>
<reference evidence="8" key="1">
    <citation type="journal article" date="2014" name="Int. J. Syst. Evol. Microbiol.">
        <title>Complete genome sequence of Corynebacterium casei LMG S-19264T (=DSM 44701T), isolated from a smear-ripened cheese.</title>
        <authorList>
            <consortium name="US DOE Joint Genome Institute (JGI-PGF)"/>
            <person name="Walter F."/>
            <person name="Albersmeier A."/>
            <person name="Kalinowski J."/>
            <person name="Ruckert C."/>
        </authorList>
    </citation>
    <scope>NUCLEOTIDE SEQUENCE</scope>
    <source>
        <strain evidence="8">CGMCC 4.7299</strain>
    </source>
</reference>
<evidence type="ECO:0000256" key="1">
    <source>
        <dbReference type="ARBA" id="ARBA00004834"/>
    </source>
</evidence>
<comment type="similarity">
    <text evidence="2">Belongs to the glycosyl hydrolase 43 family.</text>
</comment>
<gene>
    <name evidence="8" type="ORF">GCM10012284_14260</name>
</gene>
<keyword evidence="4" id="KW-0326">Glycosidase</keyword>
<dbReference type="EMBL" id="BMMX01000003">
    <property type="protein sequence ID" value="GGK81364.1"/>
    <property type="molecule type" value="Genomic_DNA"/>
</dbReference>
<dbReference type="PANTHER" id="PTHR43301">
    <property type="entry name" value="ARABINAN ENDO-1,5-ALPHA-L-ARABINOSIDASE"/>
    <property type="match status" value="1"/>
</dbReference>
<feature type="domain" description="Ricin B lectin" evidence="7">
    <location>
        <begin position="543"/>
        <end position="600"/>
    </location>
</feature>
<keyword evidence="9" id="KW-1185">Reference proteome</keyword>
<accession>A0A8J3BVK5</accession>
<dbReference type="PANTHER" id="PTHR43301:SF3">
    <property type="entry name" value="ARABINAN ENDO-1,5-ALPHA-L-ARABINOSIDASE A-RELATED"/>
    <property type="match status" value="1"/>
</dbReference>
<evidence type="ECO:0000313" key="8">
    <source>
        <dbReference type="EMBL" id="GGK81364.1"/>
    </source>
</evidence>
<dbReference type="InterPro" id="IPR035992">
    <property type="entry name" value="Ricin_B-like_lectins"/>
</dbReference>
<dbReference type="Pfam" id="PF04616">
    <property type="entry name" value="Glyco_hydro_43"/>
    <property type="match status" value="1"/>
</dbReference>
<dbReference type="Proteomes" id="UP000656042">
    <property type="component" value="Unassembled WGS sequence"/>
</dbReference>
<keyword evidence="3" id="KW-0378">Hydrolase</keyword>
<dbReference type="Gene3D" id="2.115.10.20">
    <property type="entry name" value="Glycosyl hydrolase domain, family 43"/>
    <property type="match status" value="1"/>
</dbReference>
<dbReference type="GO" id="GO:0005975">
    <property type="term" value="P:carbohydrate metabolic process"/>
    <property type="evidence" value="ECO:0007669"/>
    <property type="project" value="InterPro"/>
</dbReference>
<comment type="caution">
    <text evidence="8">The sequence shown here is derived from an EMBL/GenBank/DDBJ whole genome shotgun (WGS) entry which is preliminary data.</text>
</comment>
<sequence>MDDNGPPVPAERLLARPPHIEDYACMAVAVGRFFAVLLPLCASLAGTPARPAAAVPEPVTAGASAGRIADDPIAHDPTLIRQGRYYYSFITGDAGTRTYLPMRRSTDLLHWSDLGPVFATAPGWVTEQLGTTPADFWAPDIDFFAGTYHLYYAASSFGTNNSVIGLATNTTLDPSNPAYRWEDRGMVLRSSPPDDFNAIDPELIFDGDGQPWLAFGSFWDGIKMRRLDRATGMLSSDDTTLHSLASRGGASIEGASITRHGRYYFLFVSLDFCCRGVDSDYRVVVGRATSVTGPYVDRAGVPMLNGGGTELLRGYNEFRGTGGGDVFGRWFAHHYYDLYDDGLPKLSVRPITWPGGWPALGDPLSGSRAIGHGPAYATLVSRLDGSVIANPTCGYEGADIRLAAPSRGDPCQQWRLDERGGGWVSLGNRFSNKVAEVAACVNAEGARVAQWGWLANDCQRFRLVTARDGWSTIRSQLSGRVLQGAECGGAGSPVQTATATGEACQQFRLQPLGDVLIADTAGRLALDGCARPVAYRRYHPGRCQRWRFEHLTDGYYRVVNAATGRPLSVPASGGPVLGGHGAAARWRIEASPDGGYRLVAGAGYELPALLDTP</sequence>
<dbReference type="InterPro" id="IPR050727">
    <property type="entry name" value="GH43_arabinanases"/>
</dbReference>
<evidence type="ECO:0000256" key="4">
    <source>
        <dbReference type="ARBA" id="ARBA00023295"/>
    </source>
</evidence>
<feature type="domain" description="Ricin B lectin" evidence="7">
    <location>
        <begin position="457"/>
        <end position="527"/>
    </location>
</feature>
<evidence type="ECO:0000313" key="9">
    <source>
        <dbReference type="Proteomes" id="UP000656042"/>
    </source>
</evidence>
<dbReference type="Gene3D" id="2.80.10.50">
    <property type="match status" value="2"/>
</dbReference>
<evidence type="ECO:0000256" key="6">
    <source>
        <dbReference type="PIRSR" id="PIRSR606710-2"/>
    </source>
</evidence>